<keyword evidence="2" id="KW-1185">Reference proteome</keyword>
<reference evidence="1 2" key="1">
    <citation type="submission" date="2019-04" db="EMBL/GenBank/DDBJ databases">
        <title>Sulfurimonas crateris sp. nov. a facultative anaerobic sulfur-oxidizing chemolithautotrophic bacterium isolated from a terrestrial mud vulcano.</title>
        <authorList>
            <person name="Ratnikova N.M."/>
            <person name="Slobodkin A.I."/>
            <person name="Merkel A.Y."/>
            <person name="Novikov A."/>
            <person name="Bonch-Osmolovskaya E.A."/>
            <person name="Slobodkina G.B."/>
        </authorList>
    </citation>
    <scope>NUCLEOTIDE SEQUENCE [LARGE SCALE GENOMIC DNA]</scope>
    <source>
        <strain evidence="1 2">SN118</strain>
    </source>
</reference>
<evidence type="ECO:0008006" key="3">
    <source>
        <dbReference type="Google" id="ProtNLM"/>
    </source>
</evidence>
<accession>A0A4U2Z4B8</accession>
<proteinExistence type="predicted"/>
<organism evidence="1 2">
    <name type="scientific">Sulfurimonas crateris</name>
    <dbReference type="NCBI Taxonomy" id="2574727"/>
    <lineage>
        <taxon>Bacteria</taxon>
        <taxon>Pseudomonadati</taxon>
        <taxon>Campylobacterota</taxon>
        <taxon>Epsilonproteobacteria</taxon>
        <taxon>Campylobacterales</taxon>
        <taxon>Sulfurimonadaceae</taxon>
        <taxon>Sulfurimonas</taxon>
    </lineage>
</organism>
<dbReference type="AlphaFoldDB" id="A0A4U2Z4B8"/>
<dbReference type="OrthoDB" id="5328582at2"/>
<gene>
    <name evidence="1" type="ORF">FCU45_08430</name>
</gene>
<dbReference type="EMBL" id="SZPX01000006">
    <property type="protein sequence ID" value="TKI68978.1"/>
    <property type="molecule type" value="Genomic_DNA"/>
</dbReference>
<protein>
    <recommendedName>
        <fullName evidence="3">DUF3971 domain-containing protein</fullName>
    </recommendedName>
</protein>
<dbReference type="RefSeq" id="WP_137014251.1">
    <property type="nucleotide sequence ID" value="NZ_SZPX01000006.1"/>
</dbReference>
<evidence type="ECO:0000313" key="2">
    <source>
        <dbReference type="Proteomes" id="UP000309561"/>
    </source>
</evidence>
<name>A0A4U2Z4B8_9BACT</name>
<comment type="caution">
    <text evidence="1">The sequence shown here is derived from an EMBL/GenBank/DDBJ whole genome shotgun (WGS) entry which is preliminary data.</text>
</comment>
<sequence length="673" mass="74353">MKFLAWIGAILAVVVATLYIAAFSKMGNGFVKPFIEAKIKEQTKLESKLNEFRLDISDFEIVLEVNRGNIIRAKGEYSLFAKSFDISYDVELKDLSSLKPLTKTELRGAFATDGRVYGDMAFMKIDGKSSVAKSDTAYHIELHELNPTSIIANIKGAELASLLYMSAQNPCATAGIDMDLNFRDITPNKMDGEVVLKSRDGKIDPKYMLSDFNVTIPKTSFSMDLNAKLKGDEIEYSSSLLSNLFNINSYGTIVPEPLKTDLKYSLNIEDLEVLKPITKADIRGSLKLSGSAKGGRERLSVAGISDIASSESVFEAILKDFAPASIKAKIVDLDIAKLLYMAKQPHYTDGVLSMNVDISDARADSLSGKVDTIVTKGVLDSKYLSKTYEFASTMPKTLFSLKAETLLEGDIADTKAKLSSNIAGLEMKSAKFNMKDGSLKSDYKLSVPDLNALFFVTKRHIRGSLAAYGDISKSKDLDLTFNSNIAKGKVAAKLHNDEFHADVSSVSANAVLHMFFYPEIADAWLNAKVDYNLAQSRGSMKAQVSDAVFVKNQTFDLIKQYTKVDMYREHFNGDMDAKVDKDSVLASIDLRSKEASIKTAATKLNTKTNMIDTDITLRAKKNEISGRLVGDIDSPKIVIDLEKFMKSEAGKKVEEKVNKVIEKEINKFFKKLF</sequence>
<evidence type="ECO:0000313" key="1">
    <source>
        <dbReference type="EMBL" id="TKI68978.1"/>
    </source>
</evidence>
<dbReference type="Proteomes" id="UP000309561">
    <property type="component" value="Unassembled WGS sequence"/>
</dbReference>